<gene>
    <name evidence="2" type="ORF">PFISCL1PPCAC_25743</name>
</gene>
<evidence type="ECO:0000313" key="3">
    <source>
        <dbReference type="Proteomes" id="UP001432322"/>
    </source>
</evidence>
<sequence>SAMLSTASFSNMNDDELEEVYLSTVESANQETNKKLTYKFPWAAACFIVFFVLFAGSAALVYHYCNSSTVTITLVTSSGRNSAARHNVDQRLFNQIRDTNRIAVADQVKGQLGENGTNTLTLVLKGHSAFFHLGNFTIKSVKFAIYTDRNERVGGGEISESTEMDNTTFTSAPVDELGLVHVKAIKLDTNATLVEGKSKFAACSTSSTYGHTMTLRFVVSVIAGTGKTNIFGNEIMGHLEYVDQNLVHCGCSTHSYAFWQNIKCPH</sequence>
<protein>
    <recommendedName>
        <fullName evidence="4">Polyprotein</fullName>
    </recommendedName>
</protein>
<organism evidence="2 3">
    <name type="scientific">Pristionchus fissidentatus</name>
    <dbReference type="NCBI Taxonomy" id="1538716"/>
    <lineage>
        <taxon>Eukaryota</taxon>
        <taxon>Metazoa</taxon>
        <taxon>Ecdysozoa</taxon>
        <taxon>Nematoda</taxon>
        <taxon>Chromadorea</taxon>
        <taxon>Rhabditida</taxon>
        <taxon>Rhabditina</taxon>
        <taxon>Diplogasteromorpha</taxon>
        <taxon>Diplogasteroidea</taxon>
        <taxon>Neodiplogasteridae</taxon>
        <taxon>Pristionchus</taxon>
    </lineage>
</organism>
<reference evidence="2" key="1">
    <citation type="submission" date="2023-10" db="EMBL/GenBank/DDBJ databases">
        <title>Genome assembly of Pristionchus species.</title>
        <authorList>
            <person name="Yoshida K."/>
            <person name="Sommer R.J."/>
        </authorList>
    </citation>
    <scope>NUCLEOTIDE SEQUENCE</scope>
    <source>
        <strain evidence="2">RS5133</strain>
    </source>
</reference>
<keyword evidence="1" id="KW-1133">Transmembrane helix</keyword>
<dbReference type="Proteomes" id="UP001432322">
    <property type="component" value="Unassembled WGS sequence"/>
</dbReference>
<evidence type="ECO:0008006" key="4">
    <source>
        <dbReference type="Google" id="ProtNLM"/>
    </source>
</evidence>
<feature type="transmembrane region" description="Helical" evidence="1">
    <location>
        <begin position="42"/>
        <end position="64"/>
    </location>
</feature>
<name>A0AAV5WTT3_9BILA</name>
<dbReference type="AlphaFoldDB" id="A0AAV5WTT3"/>
<keyword evidence="3" id="KW-1185">Reference proteome</keyword>
<evidence type="ECO:0000256" key="1">
    <source>
        <dbReference type="SAM" id="Phobius"/>
    </source>
</evidence>
<feature type="non-terminal residue" evidence="2">
    <location>
        <position position="1"/>
    </location>
</feature>
<keyword evidence="1" id="KW-0472">Membrane</keyword>
<dbReference type="EMBL" id="BTSY01000006">
    <property type="protein sequence ID" value="GMT34446.1"/>
    <property type="molecule type" value="Genomic_DNA"/>
</dbReference>
<comment type="caution">
    <text evidence="2">The sequence shown here is derived from an EMBL/GenBank/DDBJ whole genome shotgun (WGS) entry which is preliminary data.</text>
</comment>
<keyword evidence="1" id="KW-0812">Transmembrane</keyword>
<evidence type="ECO:0000313" key="2">
    <source>
        <dbReference type="EMBL" id="GMT34446.1"/>
    </source>
</evidence>
<proteinExistence type="predicted"/>
<accession>A0AAV5WTT3</accession>